<reference evidence="4" key="1">
    <citation type="submission" date="2016-10" db="EMBL/GenBank/DDBJ databases">
        <authorList>
            <person name="Varghese N."/>
            <person name="Submissions S."/>
        </authorList>
    </citation>
    <scope>NUCLEOTIDE SEQUENCE [LARGE SCALE GENOMIC DNA]</scope>
    <source>
        <strain evidence="4">CGMCC 1.3431</strain>
    </source>
</reference>
<feature type="domain" description="TadE-like" evidence="2">
    <location>
        <begin position="17"/>
        <end position="59"/>
    </location>
</feature>
<proteinExistence type="predicted"/>
<organism evidence="3 4">
    <name type="scientific">Asticcacaulis taihuensis</name>
    <dbReference type="NCBI Taxonomy" id="260084"/>
    <lineage>
        <taxon>Bacteria</taxon>
        <taxon>Pseudomonadati</taxon>
        <taxon>Pseudomonadota</taxon>
        <taxon>Alphaproteobacteria</taxon>
        <taxon>Caulobacterales</taxon>
        <taxon>Caulobacteraceae</taxon>
        <taxon>Asticcacaulis</taxon>
    </lineage>
</organism>
<keyword evidence="1" id="KW-0812">Transmembrane</keyword>
<name>A0A1G4Q2E1_9CAUL</name>
<feature type="transmembrane region" description="Helical" evidence="1">
    <location>
        <begin position="23"/>
        <end position="43"/>
    </location>
</feature>
<dbReference type="OrthoDB" id="7356451at2"/>
<dbReference type="Pfam" id="PF07811">
    <property type="entry name" value="TadE"/>
    <property type="match status" value="1"/>
</dbReference>
<keyword evidence="1" id="KW-0472">Membrane</keyword>
<dbReference type="Proteomes" id="UP000199150">
    <property type="component" value="Unassembled WGS sequence"/>
</dbReference>
<dbReference type="STRING" id="260084.SAMN02927928_0851"/>
<evidence type="ECO:0000313" key="3">
    <source>
        <dbReference type="EMBL" id="SCW38498.1"/>
    </source>
</evidence>
<gene>
    <name evidence="3" type="ORF">SAMN02927928_0851</name>
</gene>
<dbReference type="InterPro" id="IPR012495">
    <property type="entry name" value="TadE-like_dom"/>
</dbReference>
<sequence length="141" mass="14908">MFHRAFSFHAGCSDKSGASAVEFALISPLFILMLAGIVDYGSYFSTAHGVQQMVNDAARTAIAGSTAAERLELAQGVMDSETDKYAFLSKGTASLSITEGTQVLTVTLTYKPDGGTFELFPLPPGMPDTIIRSASIVRGGY</sequence>
<evidence type="ECO:0000256" key="1">
    <source>
        <dbReference type="SAM" id="Phobius"/>
    </source>
</evidence>
<keyword evidence="4" id="KW-1185">Reference proteome</keyword>
<dbReference type="EMBL" id="FMTS01000001">
    <property type="protein sequence ID" value="SCW38498.1"/>
    <property type="molecule type" value="Genomic_DNA"/>
</dbReference>
<evidence type="ECO:0000259" key="2">
    <source>
        <dbReference type="Pfam" id="PF07811"/>
    </source>
</evidence>
<accession>A0A1G4Q2E1</accession>
<dbReference type="RefSeq" id="WP_090644024.1">
    <property type="nucleotide sequence ID" value="NZ_CBCRYE010000001.1"/>
</dbReference>
<dbReference type="AlphaFoldDB" id="A0A1G4Q2E1"/>
<keyword evidence="1" id="KW-1133">Transmembrane helix</keyword>
<evidence type="ECO:0000313" key="4">
    <source>
        <dbReference type="Proteomes" id="UP000199150"/>
    </source>
</evidence>
<protein>
    <submittedName>
        <fullName evidence="3">TadE-like protein</fullName>
    </submittedName>
</protein>